<dbReference type="Gene3D" id="2.40.37.10">
    <property type="entry name" value="Lyase, Ornithine Decarboxylase, Chain A, domain 1"/>
    <property type="match status" value="1"/>
</dbReference>
<dbReference type="GO" id="GO:0030170">
    <property type="term" value="F:pyridoxal phosphate binding"/>
    <property type="evidence" value="ECO:0007669"/>
    <property type="project" value="UniProtKB-UniRule"/>
</dbReference>
<sequence length="521" mass="59056">MKFKARQNSKLLDMRENAMEMKSGIYGSTLVSNLKCEDLSDIRKSMNFLLQQGKNARKTVILSDPAGKPKPQLYEEIANILQQNIIERFIGIGPGFCENREQFKYQNQAFYKNVSKFLENEDLLSFEEHFILVAGSSKSNFQKLDYVFQEKTHETILNISLDNLIHNLNVYRSVLKPNVKLMVMVKAAAYGSGITQIGNLLQANDVDYLGVAYPDEGINLRLAGVELPIMVLSPEQSGYEAMIRFNLEPEIYNLRGFRAFTEKLKKSASEFENPYPIHIKVDTGMNRLGFEEHQIDELIEQLRSEPSVRVTSVMSHLAVSEDPNENDFTLGQIEKFERIAQKLEKELGYSFQKHILNSSGISRFPDAQFDMVRLGLGIYGVTGDKELQPKLKHISSLRSEIVQIREIEAGETVGYGRAEKASKKMRIATVSIGYADGLDRRLGNRKAHMLINNQPAPIIGNICMDMCMLDITDLTDVKEGDEVIVFGQNQTVQQLAKIMETIPYEVLTSVSGRVKRVYLQE</sequence>
<feature type="binding site" evidence="5 7">
    <location>
        <position position="464"/>
    </location>
    <ligand>
        <name>substrate</name>
    </ligand>
</feature>
<dbReference type="EMBL" id="WACR01000010">
    <property type="protein sequence ID" value="KAB1062798.1"/>
    <property type="molecule type" value="Genomic_DNA"/>
</dbReference>
<accession>A0A6N6M208</accession>
<dbReference type="Pfam" id="PF00842">
    <property type="entry name" value="Ala_racemase_C"/>
    <property type="match status" value="1"/>
</dbReference>
<dbReference type="InterPro" id="IPR001608">
    <property type="entry name" value="Ala_racemase_N"/>
</dbReference>
<comment type="pathway">
    <text evidence="5">Amino-acid biosynthesis; D-alanine biosynthesis; D-alanine from L-alanine: step 1/1.</text>
</comment>
<dbReference type="GO" id="GO:0030632">
    <property type="term" value="P:D-alanine biosynthetic process"/>
    <property type="evidence" value="ECO:0007669"/>
    <property type="project" value="UniProtKB-UniRule"/>
</dbReference>
<dbReference type="SMART" id="SM01005">
    <property type="entry name" value="Ala_racemase_C"/>
    <property type="match status" value="1"/>
</dbReference>
<feature type="active site" description="Proton acceptor; specific for L-alanine" evidence="5">
    <location>
        <position position="415"/>
    </location>
</feature>
<dbReference type="PRINTS" id="PR00992">
    <property type="entry name" value="ALARACEMASE"/>
</dbReference>
<dbReference type="OrthoDB" id="9801978at2"/>
<name>A0A6N6M208_9FLAO</name>
<evidence type="ECO:0000259" key="8">
    <source>
        <dbReference type="SMART" id="SM01005"/>
    </source>
</evidence>
<dbReference type="RefSeq" id="WP_151169381.1">
    <property type="nucleotide sequence ID" value="NZ_WACR01000010.1"/>
</dbReference>
<evidence type="ECO:0000313" key="9">
    <source>
        <dbReference type="EMBL" id="KAB1062798.1"/>
    </source>
</evidence>
<keyword evidence="4 5" id="KW-0413">Isomerase</keyword>
<keyword evidence="10" id="KW-1185">Reference proteome</keyword>
<dbReference type="InterPro" id="IPR029066">
    <property type="entry name" value="PLP-binding_barrel"/>
</dbReference>
<dbReference type="Proteomes" id="UP000435357">
    <property type="component" value="Unassembled WGS sequence"/>
</dbReference>
<evidence type="ECO:0000256" key="2">
    <source>
        <dbReference type="ARBA" id="ARBA00001933"/>
    </source>
</evidence>
<dbReference type="Gene3D" id="3.20.20.10">
    <property type="entry name" value="Alanine racemase"/>
    <property type="match status" value="1"/>
</dbReference>
<dbReference type="FunFam" id="3.20.20.10:FF:000002">
    <property type="entry name" value="Alanine racemase"/>
    <property type="match status" value="1"/>
</dbReference>
<evidence type="ECO:0000256" key="5">
    <source>
        <dbReference type="HAMAP-Rule" id="MF_01201"/>
    </source>
</evidence>
<evidence type="ECO:0000313" key="10">
    <source>
        <dbReference type="Proteomes" id="UP000435357"/>
    </source>
</evidence>
<evidence type="ECO:0000256" key="4">
    <source>
        <dbReference type="ARBA" id="ARBA00023235"/>
    </source>
</evidence>
<gene>
    <name evidence="9" type="primary">alr</name>
    <name evidence="9" type="ORF">F3059_11465</name>
</gene>
<dbReference type="PANTHER" id="PTHR30511:SF0">
    <property type="entry name" value="ALANINE RACEMASE, CATABOLIC-RELATED"/>
    <property type="match status" value="1"/>
</dbReference>
<evidence type="ECO:0000256" key="6">
    <source>
        <dbReference type="PIRSR" id="PIRSR600821-50"/>
    </source>
</evidence>
<dbReference type="GO" id="GO:0005829">
    <property type="term" value="C:cytosol"/>
    <property type="evidence" value="ECO:0007669"/>
    <property type="project" value="TreeGrafter"/>
</dbReference>
<dbReference type="InterPro" id="IPR011079">
    <property type="entry name" value="Ala_racemase_C"/>
</dbReference>
<feature type="binding site" evidence="5 7">
    <location>
        <position position="287"/>
    </location>
    <ligand>
        <name>substrate</name>
    </ligand>
</feature>
<dbReference type="InterPro" id="IPR009006">
    <property type="entry name" value="Ala_racemase/Decarboxylase_C"/>
</dbReference>
<dbReference type="InterPro" id="IPR000821">
    <property type="entry name" value="Ala_racemase"/>
</dbReference>
<dbReference type="PANTHER" id="PTHR30511">
    <property type="entry name" value="ALANINE RACEMASE"/>
    <property type="match status" value="1"/>
</dbReference>
<dbReference type="EC" id="5.1.1.1" evidence="5"/>
<comment type="similarity">
    <text evidence="5">Belongs to the alanine racemase family.</text>
</comment>
<feature type="domain" description="Alanine racemase C-terminal" evidence="8">
    <location>
        <begin position="394"/>
        <end position="519"/>
    </location>
</feature>
<dbReference type="SUPFAM" id="SSF51419">
    <property type="entry name" value="PLP-binding barrel"/>
    <property type="match status" value="1"/>
</dbReference>
<proteinExistence type="inferred from homology"/>
<comment type="caution">
    <text evidence="9">The sequence shown here is derived from an EMBL/GenBank/DDBJ whole genome shotgun (WGS) entry which is preliminary data.</text>
</comment>
<comment type="function">
    <text evidence="5">Catalyzes the interconversion of L-alanine and D-alanine. May also act on other amino acids.</text>
</comment>
<dbReference type="HAMAP" id="MF_01201">
    <property type="entry name" value="Ala_racemase"/>
    <property type="match status" value="1"/>
</dbReference>
<keyword evidence="3 5" id="KW-0663">Pyridoxal phosphate</keyword>
<comment type="cofactor">
    <cofactor evidence="2 5 6">
        <name>pyridoxal 5'-phosphate</name>
        <dbReference type="ChEBI" id="CHEBI:597326"/>
    </cofactor>
</comment>
<evidence type="ECO:0000256" key="3">
    <source>
        <dbReference type="ARBA" id="ARBA00022898"/>
    </source>
</evidence>
<dbReference type="AlphaFoldDB" id="A0A6N6M208"/>
<dbReference type="SUPFAM" id="SSF50621">
    <property type="entry name" value="Alanine racemase C-terminal domain-like"/>
    <property type="match status" value="1"/>
</dbReference>
<evidence type="ECO:0000256" key="1">
    <source>
        <dbReference type="ARBA" id="ARBA00000316"/>
    </source>
</evidence>
<dbReference type="CDD" id="cd00430">
    <property type="entry name" value="PLPDE_III_AR"/>
    <property type="match status" value="1"/>
</dbReference>
<dbReference type="Pfam" id="PF01168">
    <property type="entry name" value="Ala_racemase_N"/>
    <property type="match status" value="1"/>
</dbReference>
<reference evidence="9 10" key="1">
    <citation type="submission" date="2019-09" db="EMBL/GenBank/DDBJ databases">
        <title>Genomes of Cryomorphaceae.</title>
        <authorList>
            <person name="Bowman J.P."/>
        </authorList>
    </citation>
    <scope>NUCLEOTIDE SEQUENCE [LARGE SCALE GENOMIC DNA]</scope>
    <source>
        <strain evidence="9 10">KCTC 52047</strain>
    </source>
</reference>
<feature type="modified residue" description="N6-(pyridoxal phosphate)lysine" evidence="5 6">
    <location>
        <position position="186"/>
    </location>
</feature>
<dbReference type="NCBIfam" id="TIGR00492">
    <property type="entry name" value="alr"/>
    <property type="match status" value="1"/>
</dbReference>
<protein>
    <recommendedName>
        <fullName evidence="5">Alanine racemase</fullName>
        <ecNumber evidence="5">5.1.1.1</ecNumber>
    </recommendedName>
</protein>
<comment type="catalytic activity">
    <reaction evidence="1 5">
        <text>L-alanine = D-alanine</text>
        <dbReference type="Rhea" id="RHEA:20249"/>
        <dbReference type="ChEBI" id="CHEBI:57416"/>
        <dbReference type="ChEBI" id="CHEBI:57972"/>
        <dbReference type="EC" id="5.1.1.1"/>
    </reaction>
</comment>
<organism evidence="9 10">
    <name type="scientific">Salibacter halophilus</name>
    <dbReference type="NCBI Taxonomy" id="1803916"/>
    <lineage>
        <taxon>Bacteria</taxon>
        <taxon>Pseudomonadati</taxon>
        <taxon>Bacteroidota</taxon>
        <taxon>Flavobacteriia</taxon>
        <taxon>Flavobacteriales</taxon>
        <taxon>Salibacteraceae</taxon>
        <taxon>Salibacter</taxon>
    </lineage>
</organism>
<dbReference type="GO" id="GO:0008784">
    <property type="term" value="F:alanine racemase activity"/>
    <property type="evidence" value="ECO:0007669"/>
    <property type="project" value="UniProtKB-UniRule"/>
</dbReference>
<dbReference type="UniPathway" id="UPA00042">
    <property type="reaction ID" value="UER00497"/>
</dbReference>
<feature type="active site" description="Proton acceptor; specific for D-alanine" evidence="5">
    <location>
        <position position="186"/>
    </location>
</feature>
<evidence type="ECO:0000256" key="7">
    <source>
        <dbReference type="PIRSR" id="PIRSR600821-52"/>
    </source>
</evidence>